<dbReference type="STRING" id="5364.A0A5C3N4M2"/>
<evidence type="ECO:0000313" key="2">
    <source>
        <dbReference type="EMBL" id="TFK51386.1"/>
    </source>
</evidence>
<evidence type="ECO:0000313" key="3">
    <source>
        <dbReference type="Proteomes" id="UP000305948"/>
    </source>
</evidence>
<organism evidence="2 3">
    <name type="scientific">Heliocybe sulcata</name>
    <dbReference type="NCBI Taxonomy" id="5364"/>
    <lineage>
        <taxon>Eukaryota</taxon>
        <taxon>Fungi</taxon>
        <taxon>Dikarya</taxon>
        <taxon>Basidiomycota</taxon>
        <taxon>Agaricomycotina</taxon>
        <taxon>Agaricomycetes</taxon>
        <taxon>Gloeophyllales</taxon>
        <taxon>Gloeophyllaceae</taxon>
        <taxon>Heliocybe</taxon>
    </lineage>
</organism>
<dbReference type="GO" id="GO:0005524">
    <property type="term" value="F:ATP binding"/>
    <property type="evidence" value="ECO:0007669"/>
    <property type="project" value="InterPro"/>
</dbReference>
<dbReference type="Pfam" id="PF07714">
    <property type="entry name" value="PK_Tyr_Ser-Thr"/>
    <property type="match status" value="1"/>
</dbReference>
<dbReference type="Proteomes" id="UP000305948">
    <property type="component" value="Unassembled WGS sequence"/>
</dbReference>
<keyword evidence="2" id="KW-0418">Kinase</keyword>
<dbReference type="InterPro" id="IPR008266">
    <property type="entry name" value="Tyr_kinase_AS"/>
</dbReference>
<dbReference type="SUPFAM" id="SSF56112">
    <property type="entry name" value="Protein kinase-like (PK-like)"/>
    <property type="match status" value="1"/>
</dbReference>
<dbReference type="OrthoDB" id="538607at2759"/>
<dbReference type="PANTHER" id="PTHR44329">
    <property type="entry name" value="SERINE/THREONINE-PROTEIN KINASE TNNI3K-RELATED"/>
    <property type="match status" value="1"/>
</dbReference>
<name>A0A5C3N4M2_9AGAM</name>
<dbReference type="InterPro" id="IPR011009">
    <property type="entry name" value="Kinase-like_dom_sf"/>
</dbReference>
<sequence length="354" mass="39144">MTEKTNHSAFYNARIPGYSEGLKELNLDLKGKLERRTDYCTAIGEFSDVWRADFDGRKVAVKVLRGGSFRNDAFMKKLIDDLVGLGTMLEQLQHPYVSEFVGLSLEFGYMPGIVMPWYPKGNIIQYLAANPRHGGEVKLHLIAQAAEGLEYLHKQGVVHGDIRGANILIDDDCTPKLCDIGLTFITGSSDFTTAKTAGSCRWASPEVLNPEQDEDLPEDSPAPYTKESDIYAFGMTILEVFTGLVPFHTRRNDVSVIFAVIKGERPYIPDAMKEIHGLEDLVQTCWKAVPKERPTAEELHNCLASSLPVPAEEIQPTEPAIDPPSGAGFIAKISALILAPITYPLRWVIGRPAQ</sequence>
<protein>
    <submittedName>
        <fullName evidence="2">Kinase-like protein</fullName>
    </submittedName>
</protein>
<dbReference type="GO" id="GO:0004674">
    <property type="term" value="F:protein serine/threonine kinase activity"/>
    <property type="evidence" value="ECO:0007669"/>
    <property type="project" value="TreeGrafter"/>
</dbReference>
<reference evidence="2 3" key="1">
    <citation type="journal article" date="2019" name="Nat. Ecol. Evol.">
        <title>Megaphylogeny resolves global patterns of mushroom evolution.</title>
        <authorList>
            <person name="Varga T."/>
            <person name="Krizsan K."/>
            <person name="Foldi C."/>
            <person name="Dima B."/>
            <person name="Sanchez-Garcia M."/>
            <person name="Sanchez-Ramirez S."/>
            <person name="Szollosi G.J."/>
            <person name="Szarkandi J.G."/>
            <person name="Papp V."/>
            <person name="Albert L."/>
            <person name="Andreopoulos W."/>
            <person name="Angelini C."/>
            <person name="Antonin V."/>
            <person name="Barry K.W."/>
            <person name="Bougher N.L."/>
            <person name="Buchanan P."/>
            <person name="Buyck B."/>
            <person name="Bense V."/>
            <person name="Catcheside P."/>
            <person name="Chovatia M."/>
            <person name="Cooper J."/>
            <person name="Damon W."/>
            <person name="Desjardin D."/>
            <person name="Finy P."/>
            <person name="Geml J."/>
            <person name="Haridas S."/>
            <person name="Hughes K."/>
            <person name="Justo A."/>
            <person name="Karasinski D."/>
            <person name="Kautmanova I."/>
            <person name="Kiss B."/>
            <person name="Kocsube S."/>
            <person name="Kotiranta H."/>
            <person name="LaButti K.M."/>
            <person name="Lechner B.E."/>
            <person name="Liimatainen K."/>
            <person name="Lipzen A."/>
            <person name="Lukacs Z."/>
            <person name="Mihaltcheva S."/>
            <person name="Morgado L.N."/>
            <person name="Niskanen T."/>
            <person name="Noordeloos M.E."/>
            <person name="Ohm R.A."/>
            <person name="Ortiz-Santana B."/>
            <person name="Ovrebo C."/>
            <person name="Racz N."/>
            <person name="Riley R."/>
            <person name="Savchenko A."/>
            <person name="Shiryaev A."/>
            <person name="Soop K."/>
            <person name="Spirin V."/>
            <person name="Szebenyi C."/>
            <person name="Tomsovsky M."/>
            <person name="Tulloss R.E."/>
            <person name="Uehling J."/>
            <person name="Grigoriev I.V."/>
            <person name="Vagvolgyi C."/>
            <person name="Papp T."/>
            <person name="Martin F.M."/>
            <person name="Miettinen O."/>
            <person name="Hibbett D.S."/>
            <person name="Nagy L.G."/>
        </authorList>
    </citation>
    <scope>NUCLEOTIDE SEQUENCE [LARGE SCALE GENOMIC DNA]</scope>
    <source>
        <strain evidence="2 3">OMC1185</strain>
    </source>
</reference>
<keyword evidence="3" id="KW-1185">Reference proteome</keyword>
<dbReference type="AlphaFoldDB" id="A0A5C3N4M2"/>
<dbReference type="InterPro" id="IPR051681">
    <property type="entry name" value="Ser/Thr_Kinases-Pseudokinases"/>
</dbReference>
<dbReference type="PROSITE" id="PS00109">
    <property type="entry name" value="PROTEIN_KINASE_TYR"/>
    <property type="match status" value="1"/>
</dbReference>
<dbReference type="EMBL" id="ML213511">
    <property type="protein sequence ID" value="TFK51386.1"/>
    <property type="molecule type" value="Genomic_DNA"/>
</dbReference>
<evidence type="ECO:0000259" key="1">
    <source>
        <dbReference type="PROSITE" id="PS50011"/>
    </source>
</evidence>
<dbReference type="InterPro" id="IPR001245">
    <property type="entry name" value="Ser-Thr/Tyr_kinase_cat_dom"/>
</dbReference>
<dbReference type="Gene3D" id="1.10.510.10">
    <property type="entry name" value="Transferase(Phosphotransferase) domain 1"/>
    <property type="match status" value="1"/>
</dbReference>
<keyword evidence="2" id="KW-0808">Transferase</keyword>
<dbReference type="InterPro" id="IPR000719">
    <property type="entry name" value="Prot_kinase_dom"/>
</dbReference>
<feature type="domain" description="Protein kinase" evidence="1">
    <location>
        <begin position="35"/>
        <end position="303"/>
    </location>
</feature>
<dbReference type="PROSITE" id="PS50011">
    <property type="entry name" value="PROTEIN_KINASE_DOM"/>
    <property type="match status" value="1"/>
</dbReference>
<proteinExistence type="predicted"/>
<accession>A0A5C3N4M2</accession>
<gene>
    <name evidence="2" type="ORF">OE88DRAFT_1735295</name>
</gene>